<dbReference type="RefSeq" id="WP_209527340.1">
    <property type="nucleotide sequence ID" value="NZ_JAEEGA010000006.1"/>
</dbReference>
<accession>A0A940SUK8</accession>
<evidence type="ECO:0000313" key="3">
    <source>
        <dbReference type="EMBL" id="MBP1041415.1"/>
    </source>
</evidence>
<keyword evidence="4" id="KW-1185">Reference proteome</keyword>
<protein>
    <submittedName>
        <fullName evidence="3">Uncharacterized protein</fullName>
    </submittedName>
</protein>
<feature type="region of interest" description="Disordered" evidence="1">
    <location>
        <begin position="126"/>
        <end position="145"/>
    </location>
</feature>
<reference evidence="3" key="1">
    <citation type="submission" date="2020-12" db="EMBL/GenBank/DDBJ databases">
        <title>Vagococcus allomyrinae sp. nov. and Enterococcus lavae sp. nov., isolated from the larvae of Allomyrina dichotoma.</title>
        <authorList>
            <person name="Lee S.D."/>
        </authorList>
    </citation>
    <scope>NUCLEOTIDE SEQUENCE</scope>
    <source>
        <strain evidence="3">BWB3-3</strain>
    </source>
</reference>
<keyword evidence="2" id="KW-0812">Transmembrane</keyword>
<feature type="compositionally biased region" description="Basic residues" evidence="1">
    <location>
        <begin position="134"/>
        <end position="145"/>
    </location>
</feature>
<feature type="transmembrane region" description="Helical" evidence="2">
    <location>
        <begin position="6"/>
        <end position="23"/>
    </location>
</feature>
<keyword evidence="2" id="KW-1133">Transmembrane helix</keyword>
<organism evidence="3 4">
    <name type="scientific">Vagococcus allomyrinae</name>
    <dbReference type="NCBI Taxonomy" id="2794353"/>
    <lineage>
        <taxon>Bacteria</taxon>
        <taxon>Bacillati</taxon>
        <taxon>Bacillota</taxon>
        <taxon>Bacilli</taxon>
        <taxon>Lactobacillales</taxon>
        <taxon>Enterococcaceae</taxon>
        <taxon>Vagococcus</taxon>
    </lineage>
</organism>
<dbReference type="Proteomes" id="UP000674938">
    <property type="component" value="Unassembled WGS sequence"/>
</dbReference>
<evidence type="ECO:0000313" key="4">
    <source>
        <dbReference type="Proteomes" id="UP000674938"/>
    </source>
</evidence>
<dbReference type="EMBL" id="JAEEGA010000006">
    <property type="protein sequence ID" value="MBP1041415.1"/>
    <property type="molecule type" value="Genomic_DNA"/>
</dbReference>
<keyword evidence="2" id="KW-0472">Membrane</keyword>
<evidence type="ECO:0000256" key="2">
    <source>
        <dbReference type="SAM" id="Phobius"/>
    </source>
</evidence>
<gene>
    <name evidence="3" type="ORF">I6N95_10400</name>
</gene>
<evidence type="ECO:0000256" key="1">
    <source>
        <dbReference type="SAM" id="MobiDB-lite"/>
    </source>
</evidence>
<comment type="caution">
    <text evidence="3">The sequence shown here is derived from an EMBL/GenBank/DDBJ whole genome shotgun (WGS) entry which is preliminary data.</text>
</comment>
<feature type="transmembrane region" description="Helical" evidence="2">
    <location>
        <begin position="35"/>
        <end position="55"/>
    </location>
</feature>
<name>A0A940SUK8_9ENTE</name>
<sequence>MIVIILEVLLWFALYPAIWWFVLKYLFEEYPVLNYLKLLIIPLGITIAILLFALLRDSTRFVVVFLIEGPNKSKWLAEQGPKISRLLFWTWLLMPITVRLVSLTNGRDYKVLKRHVKQIRKKVTQVTAPEKPVRKTKKHKKSKKK</sequence>
<dbReference type="AlphaFoldDB" id="A0A940SUK8"/>
<proteinExistence type="predicted"/>